<dbReference type="EMBL" id="VUOC01000002">
    <property type="protein sequence ID" value="KAA2243178.1"/>
    <property type="molecule type" value="Genomic_DNA"/>
</dbReference>
<protein>
    <submittedName>
        <fullName evidence="1">Uncharacterized protein</fullName>
    </submittedName>
</protein>
<proteinExistence type="predicted"/>
<gene>
    <name evidence="1" type="ORF">F0L74_11730</name>
</gene>
<reference evidence="1 2" key="2">
    <citation type="submission" date="2019-09" db="EMBL/GenBank/DDBJ databases">
        <authorList>
            <person name="Jin C."/>
        </authorList>
    </citation>
    <scope>NUCLEOTIDE SEQUENCE [LARGE SCALE GENOMIC DNA]</scope>
    <source>
        <strain evidence="1 2">BN140078</strain>
    </source>
</reference>
<dbReference type="AlphaFoldDB" id="A0A5B2VX43"/>
<accession>A0A5B2VX43</accession>
<comment type="caution">
    <text evidence="1">The sequence shown here is derived from an EMBL/GenBank/DDBJ whole genome shotgun (WGS) entry which is preliminary data.</text>
</comment>
<evidence type="ECO:0000313" key="1">
    <source>
        <dbReference type="EMBL" id="KAA2243178.1"/>
    </source>
</evidence>
<name>A0A5B2VX43_9BACT</name>
<reference evidence="1 2" key="1">
    <citation type="submission" date="2019-09" db="EMBL/GenBank/DDBJ databases">
        <title>Chitinophaga ginsengihumi sp. nov., isolated from soil of ginseng rhizosphere.</title>
        <authorList>
            <person name="Lee J."/>
        </authorList>
    </citation>
    <scope>NUCLEOTIDE SEQUENCE [LARGE SCALE GENOMIC DNA]</scope>
    <source>
        <strain evidence="1 2">BN140078</strain>
    </source>
</reference>
<sequence length="92" mass="10705">MRKDKRWTKIIIRVLSGEKNIPSPFSEEGKIESVFIVVLKDTKMGYGMIWCSKTHRGIHLSRMQVPDTVNYLFSDEIVNLDHVPQIKFEQIG</sequence>
<keyword evidence="2" id="KW-1185">Reference proteome</keyword>
<dbReference type="RefSeq" id="WP_149838053.1">
    <property type="nucleotide sequence ID" value="NZ_VUOC01000002.1"/>
</dbReference>
<dbReference type="Proteomes" id="UP000324611">
    <property type="component" value="Unassembled WGS sequence"/>
</dbReference>
<organism evidence="1 2">
    <name type="scientific">Chitinophaga agrisoli</name>
    <dbReference type="NCBI Taxonomy" id="2607653"/>
    <lineage>
        <taxon>Bacteria</taxon>
        <taxon>Pseudomonadati</taxon>
        <taxon>Bacteroidota</taxon>
        <taxon>Chitinophagia</taxon>
        <taxon>Chitinophagales</taxon>
        <taxon>Chitinophagaceae</taxon>
        <taxon>Chitinophaga</taxon>
    </lineage>
</organism>
<evidence type="ECO:0000313" key="2">
    <source>
        <dbReference type="Proteomes" id="UP000324611"/>
    </source>
</evidence>